<dbReference type="AlphaFoldDB" id="A0A5K0XZH4"/>
<evidence type="ECO:0000313" key="5">
    <source>
        <dbReference type="EMBL" id="VVV71014.1"/>
    </source>
</evidence>
<gene>
    <name evidence="5" type="ORF">NYM_LOCUS7149</name>
</gene>
<protein>
    <submittedName>
        <fullName evidence="5">Uncharacterized protein</fullName>
    </submittedName>
</protein>
<accession>A0A5K0XZH4</accession>
<dbReference type="GO" id="GO:0046961">
    <property type="term" value="F:proton-transporting ATPase activity, rotational mechanism"/>
    <property type="evidence" value="ECO:0007669"/>
    <property type="project" value="InterPro"/>
</dbReference>
<reference evidence="5" key="1">
    <citation type="submission" date="2019-09" db="EMBL/GenBank/DDBJ databases">
        <authorList>
            <person name="Zhang L."/>
        </authorList>
    </citation>
    <scope>NUCLEOTIDE SEQUENCE</scope>
</reference>
<feature type="region of interest" description="Disordered" evidence="4">
    <location>
        <begin position="94"/>
        <end position="167"/>
    </location>
</feature>
<proteinExistence type="inferred from homology"/>
<name>A0A5K0XZH4_9MAGN</name>
<evidence type="ECO:0000256" key="1">
    <source>
        <dbReference type="ARBA" id="ARBA00005850"/>
    </source>
</evidence>
<evidence type="ECO:0000256" key="2">
    <source>
        <dbReference type="ARBA" id="ARBA00022448"/>
    </source>
</evidence>
<keyword evidence="3" id="KW-0406">Ion transport</keyword>
<sequence>MAGQGQRLNIVPTVTMHGVMKARLIGATGLRGATPYSKRGATRRCLDHSVPADPEEDGRHHEDIRFRLMEAKYVAGNNVKHVVLENVQSATLKVGKGGVERRRKRERGSREEEEDWKRDWPRGGKEGGGEEEGDEKGERERRRERETRTGGGTGLSRPGPAAARPDAQPYQRGRENLLYFQHLELIRLADIQLLLTRFGMYRFVIYLVA</sequence>
<keyword evidence="2" id="KW-0813">Transport</keyword>
<dbReference type="Gramene" id="NC11G0241090.1">
    <property type="protein sequence ID" value="NC11G0241090.1:cds"/>
    <property type="gene ID" value="NC11G0241090"/>
</dbReference>
<comment type="similarity">
    <text evidence="1">Belongs to the V-ATPase D subunit family.</text>
</comment>
<dbReference type="InterPro" id="IPR002699">
    <property type="entry name" value="V_ATPase_D"/>
</dbReference>
<evidence type="ECO:0000256" key="4">
    <source>
        <dbReference type="SAM" id="MobiDB-lite"/>
    </source>
</evidence>
<feature type="compositionally biased region" description="Basic and acidic residues" evidence="4">
    <location>
        <begin position="115"/>
        <end position="128"/>
    </location>
</feature>
<evidence type="ECO:0000256" key="3">
    <source>
        <dbReference type="ARBA" id="ARBA00023065"/>
    </source>
</evidence>
<feature type="compositionally biased region" description="Basic and acidic residues" evidence="4">
    <location>
        <begin position="136"/>
        <end position="148"/>
    </location>
</feature>
<organism evidence="5">
    <name type="scientific">Nymphaea colorata</name>
    <name type="common">pocket water lily</name>
    <dbReference type="NCBI Taxonomy" id="210225"/>
    <lineage>
        <taxon>Eukaryota</taxon>
        <taxon>Viridiplantae</taxon>
        <taxon>Streptophyta</taxon>
        <taxon>Embryophyta</taxon>
        <taxon>Tracheophyta</taxon>
        <taxon>Spermatophyta</taxon>
        <taxon>Magnoliopsida</taxon>
        <taxon>Nymphaeales</taxon>
        <taxon>Nymphaeaceae</taxon>
        <taxon>Nymphaea</taxon>
    </lineage>
</organism>
<dbReference type="EMBL" id="LR721776">
    <property type="protein sequence ID" value="VVV71014.1"/>
    <property type="molecule type" value="Genomic_DNA"/>
</dbReference>
<dbReference type="PANTHER" id="PTHR11671">
    <property type="entry name" value="V-TYPE ATP SYNTHASE SUBUNIT D"/>
    <property type="match status" value="1"/>
</dbReference>